<evidence type="ECO:0000313" key="4">
    <source>
        <dbReference type="Proteomes" id="UP001190700"/>
    </source>
</evidence>
<feature type="compositionally biased region" description="Low complexity" evidence="2">
    <location>
        <begin position="98"/>
        <end position="115"/>
    </location>
</feature>
<gene>
    <name evidence="3" type="ORF">CYMTET_44260</name>
</gene>
<feature type="compositionally biased region" description="Basic and acidic residues" evidence="2">
    <location>
        <begin position="560"/>
        <end position="576"/>
    </location>
</feature>
<name>A0AAE0C2M8_9CHLO</name>
<feature type="compositionally biased region" description="Pro residues" evidence="2">
    <location>
        <begin position="533"/>
        <end position="542"/>
    </location>
</feature>
<feature type="compositionally biased region" description="Polar residues" evidence="2">
    <location>
        <begin position="9"/>
        <end position="23"/>
    </location>
</feature>
<accession>A0AAE0C2M8</accession>
<dbReference type="AlphaFoldDB" id="A0AAE0C2M8"/>
<feature type="compositionally biased region" description="Polar residues" evidence="2">
    <location>
        <begin position="646"/>
        <end position="655"/>
    </location>
</feature>
<feature type="compositionally biased region" description="Polar residues" evidence="2">
    <location>
        <begin position="260"/>
        <end position="273"/>
    </location>
</feature>
<feature type="compositionally biased region" description="Polar residues" evidence="2">
    <location>
        <begin position="189"/>
        <end position="205"/>
    </location>
</feature>
<feature type="coiled-coil region" evidence="1">
    <location>
        <begin position="366"/>
        <end position="414"/>
    </location>
</feature>
<organism evidence="3 4">
    <name type="scientific">Cymbomonas tetramitiformis</name>
    <dbReference type="NCBI Taxonomy" id="36881"/>
    <lineage>
        <taxon>Eukaryota</taxon>
        <taxon>Viridiplantae</taxon>
        <taxon>Chlorophyta</taxon>
        <taxon>Pyramimonadophyceae</taxon>
        <taxon>Pyramimonadales</taxon>
        <taxon>Pyramimonadaceae</taxon>
        <taxon>Cymbomonas</taxon>
    </lineage>
</organism>
<keyword evidence="1" id="KW-0175">Coiled coil</keyword>
<feature type="compositionally biased region" description="Basic and acidic residues" evidence="2">
    <location>
        <begin position="501"/>
        <end position="511"/>
    </location>
</feature>
<feature type="compositionally biased region" description="Polar residues" evidence="2">
    <location>
        <begin position="236"/>
        <end position="245"/>
    </location>
</feature>
<proteinExistence type="predicted"/>
<dbReference type="EMBL" id="LGRX02030079">
    <property type="protein sequence ID" value="KAK3246192.1"/>
    <property type="molecule type" value="Genomic_DNA"/>
</dbReference>
<feature type="region of interest" description="Disordered" evidence="2">
    <location>
        <begin position="38"/>
        <end position="125"/>
    </location>
</feature>
<feature type="compositionally biased region" description="Basic and acidic residues" evidence="2">
    <location>
        <begin position="628"/>
        <end position="643"/>
    </location>
</feature>
<keyword evidence="4" id="KW-1185">Reference proteome</keyword>
<dbReference type="Proteomes" id="UP001190700">
    <property type="component" value="Unassembled WGS sequence"/>
</dbReference>
<evidence type="ECO:0000256" key="2">
    <source>
        <dbReference type="SAM" id="MobiDB-lite"/>
    </source>
</evidence>
<feature type="region of interest" description="Disordered" evidence="2">
    <location>
        <begin position="449"/>
        <end position="474"/>
    </location>
</feature>
<evidence type="ECO:0000256" key="1">
    <source>
        <dbReference type="SAM" id="Coils"/>
    </source>
</evidence>
<feature type="region of interest" description="Disordered" evidence="2">
    <location>
        <begin position="501"/>
        <end position="671"/>
    </location>
</feature>
<feature type="compositionally biased region" description="Low complexity" evidence="2">
    <location>
        <begin position="54"/>
        <end position="66"/>
    </location>
</feature>
<evidence type="ECO:0000313" key="3">
    <source>
        <dbReference type="EMBL" id="KAK3246192.1"/>
    </source>
</evidence>
<feature type="region of interest" description="Disordered" evidence="2">
    <location>
        <begin position="1"/>
        <end position="23"/>
    </location>
</feature>
<feature type="compositionally biased region" description="Low complexity" evidence="2">
    <location>
        <begin position="594"/>
        <end position="606"/>
    </location>
</feature>
<reference evidence="3 4" key="1">
    <citation type="journal article" date="2015" name="Genome Biol. Evol.">
        <title>Comparative Genomics of a Bacterivorous Green Alga Reveals Evolutionary Causalities and Consequences of Phago-Mixotrophic Mode of Nutrition.</title>
        <authorList>
            <person name="Burns J.A."/>
            <person name="Paasch A."/>
            <person name="Narechania A."/>
            <person name="Kim E."/>
        </authorList>
    </citation>
    <scope>NUCLEOTIDE SEQUENCE [LARGE SCALE GENOMIC DNA]</scope>
    <source>
        <strain evidence="3 4">PLY_AMNH</strain>
    </source>
</reference>
<feature type="region of interest" description="Disordered" evidence="2">
    <location>
        <begin position="164"/>
        <end position="312"/>
    </location>
</feature>
<protein>
    <submittedName>
        <fullName evidence="3">Uncharacterized protein</fullName>
    </submittedName>
</protein>
<sequence>MMSKLPHETATSKSIDIQGVPTSEINKKLREAIATIRSQTEKQVRMLPGKARARQAAHAAQAAHAPHGPPAPRGNGDYSLHQPHHQQDASAGTPLDHSAAPRAAPARSPLDASPAGVTPRADSAHHLRSREHLVAVGDASALAAQLRARCSDVASRMRHFSHRIPPSAGVEDLSTIGSHTGYAGFETPSGKSEPSRGSPSTSPQRSVRFHPEYEAAQAPRAEQRRAEGSLGAPEGSSYTQSTTPASHGLRMGVHEPSSDRLASSLVNRTSPLRGSSPVRHYSPRRGGSSGRLGSPSQGGYSPASRRTPPAVGSELDKLAAEEAELMMQIQQDEEARWKQAHTTTVSVTHTDPHYGEIMTLPREDVLMNAVSRLQACEADLETCRDEMQQKDRMLEDLKRHVLLLEQELASRDAELLLDSAMDKPDAFGEAGVMPQSEMSGLFQKWGLGNLLHSPAPPSSPAAKKGTQKAETDEMRQALEAAREAAIANGGADPGLLEHVSKEAEEEAKPEPEQVSMPDINQFYRTVDNGPEPGSEPPSPRPSAPRTQEENARDASPSRFELAESKGLKGERRDRLGHYAAEQDGERGKGRRQRGSSPGPRPGARSPGRGRGGLDQEHAWEMLSQPQELRWDRGREQEKFRGHPDFSTPSPANTARSHPADQRDQAAAHSPAAAHLRLSMMQDSMAHTGRWTDPKAPPMERFKMQVRDAKESVQSALEQMIVAQHLGH</sequence>
<comment type="caution">
    <text evidence="3">The sequence shown here is derived from an EMBL/GenBank/DDBJ whole genome shotgun (WGS) entry which is preliminary data.</text>
</comment>